<sequence>MKKFEFHLEKLLSYKGQMLDSEMMTLAVLNSQLSEAQNKLFLLQTEQVQCQTDYESKMLEKTTPATCRMYIYYGEHLKEQIVLAKRLVENISHQIEKQIENIKKLKLETKSLETLKSTRLDEYNKEGAKAEELQLEEFVTTAGILRKTV</sequence>
<keyword evidence="2" id="KW-1185">Reference proteome</keyword>
<name>A0ACD1ABT3_9FIRM</name>
<accession>A0ACD1ABT3</accession>
<evidence type="ECO:0000313" key="1">
    <source>
        <dbReference type="EMBL" id="QOX63955.1"/>
    </source>
</evidence>
<evidence type="ECO:0000313" key="2">
    <source>
        <dbReference type="Proteomes" id="UP000594014"/>
    </source>
</evidence>
<dbReference type="EMBL" id="CP042469">
    <property type="protein sequence ID" value="QOX63955.1"/>
    <property type="molecule type" value="Genomic_DNA"/>
</dbReference>
<dbReference type="Proteomes" id="UP000594014">
    <property type="component" value="Chromosome"/>
</dbReference>
<protein>
    <submittedName>
        <fullName evidence="1">Uncharacterized protein</fullName>
    </submittedName>
</protein>
<reference evidence="1" key="1">
    <citation type="submission" date="2019-08" db="EMBL/GenBank/DDBJ databases">
        <title>Genome sequence of Clostridiales bacterium MT110.</title>
        <authorList>
            <person name="Cao J."/>
        </authorList>
    </citation>
    <scope>NUCLEOTIDE SEQUENCE</scope>
    <source>
        <strain evidence="1">MT110</strain>
    </source>
</reference>
<organism evidence="1 2">
    <name type="scientific">Anoxybacterium hadale</name>
    <dbReference type="NCBI Taxonomy" id="3408580"/>
    <lineage>
        <taxon>Bacteria</taxon>
        <taxon>Bacillati</taxon>
        <taxon>Bacillota</taxon>
        <taxon>Clostridia</taxon>
        <taxon>Peptostreptococcales</taxon>
        <taxon>Anaerovoracaceae</taxon>
        <taxon>Anoxybacterium</taxon>
    </lineage>
</organism>
<gene>
    <name evidence="1" type="ORF">FRZ06_11730</name>
</gene>
<proteinExistence type="predicted"/>